<dbReference type="AlphaFoldDB" id="A0A1H6Q7E5"/>
<gene>
    <name evidence="1" type="ORF">SAMN04487995_0182</name>
</gene>
<evidence type="ECO:0008006" key="3">
    <source>
        <dbReference type="Google" id="ProtNLM"/>
    </source>
</evidence>
<dbReference type="Proteomes" id="UP000199532">
    <property type="component" value="Unassembled WGS sequence"/>
</dbReference>
<reference evidence="1 2" key="1">
    <citation type="submission" date="2016-10" db="EMBL/GenBank/DDBJ databases">
        <authorList>
            <person name="de Groot N.N."/>
        </authorList>
    </citation>
    <scope>NUCLEOTIDE SEQUENCE [LARGE SCALE GENOMIC DNA]</scope>
    <source>
        <strain evidence="1 2">DSM 19938</strain>
    </source>
</reference>
<name>A0A1H6Q7E5_9BACT</name>
<dbReference type="EMBL" id="FNXY01000001">
    <property type="protein sequence ID" value="SEI37796.1"/>
    <property type="molecule type" value="Genomic_DNA"/>
</dbReference>
<evidence type="ECO:0000313" key="2">
    <source>
        <dbReference type="Proteomes" id="UP000199532"/>
    </source>
</evidence>
<proteinExistence type="predicted"/>
<organism evidence="1 2">
    <name type="scientific">Dyadobacter koreensis</name>
    <dbReference type="NCBI Taxonomy" id="408657"/>
    <lineage>
        <taxon>Bacteria</taxon>
        <taxon>Pseudomonadati</taxon>
        <taxon>Bacteroidota</taxon>
        <taxon>Cytophagia</taxon>
        <taxon>Cytophagales</taxon>
        <taxon>Spirosomataceae</taxon>
        <taxon>Dyadobacter</taxon>
    </lineage>
</organism>
<keyword evidence="2" id="KW-1185">Reference proteome</keyword>
<dbReference type="RefSeq" id="WP_143072024.1">
    <property type="nucleotide sequence ID" value="NZ_FNXY01000001.1"/>
</dbReference>
<accession>A0A1H6Q7E5</accession>
<protein>
    <recommendedName>
        <fullName evidence="3">Lipocalin-like domain-containing protein</fullName>
    </recommendedName>
</protein>
<evidence type="ECO:0000313" key="1">
    <source>
        <dbReference type="EMBL" id="SEI37796.1"/>
    </source>
</evidence>
<dbReference type="OrthoDB" id="853036at2"/>
<sequence length="146" mass="16601">MSKNIKSFLVLLLWVQCLNGVCQTTDSSANYPLQGKWDVLSKVEVQKADGKLIDQDEELYKANEKFFDFSEIGSVTISQGFGKHTEKLPVLLKGNNLYIGKFKKEKIPYLIRYQGDVIKLAKTESRTKKGKTILKTEQVVLQKSKL</sequence>